<evidence type="ECO:0000256" key="5">
    <source>
        <dbReference type="ARBA" id="ARBA00007301"/>
    </source>
</evidence>
<comment type="cofactor">
    <cofactor evidence="1">
        <name>FMN</name>
        <dbReference type="ChEBI" id="CHEBI:58210"/>
    </cofactor>
</comment>
<dbReference type="EC" id="1.4.3.5" evidence="7"/>
<dbReference type="InterPro" id="IPR000659">
    <property type="entry name" value="Pyridox_Oxase"/>
</dbReference>
<evidence type="ECO:0000256" key="13">
    <source>
        <dbReference type="ARBA" id="ARBA00052947"/>
    </source>
</evidence>
<evidence type="ECO:0000256" key="6">
    <source>
        <dbReference type="ARBA" id="ARBA00011738"/>
    </source>
</evidence>
<evidence type="ECO:0000256" key="14">
    <source>
        <dbReference type="ARBA" id="ARBA00073441"/>
    </source>
</evidence>
<dbReference type="FunFam" id="2.30.110.10:FF:000020">
    <property type="entry name" value="PNPO isoform 11"/>
    <property type="match status" value="1"/>
</dbReference>
<comment type="pathway">
    <text evidence="4">Cofactor metabolism; pyridoxal 5'-phosphate salvage; pyridoxal 5'-phosphate from pyridoxine 5'-phosphate: step 1/1.</text>
</comment>
<evidence type="ECO:0000256" key="8">
    <source>
        <dbReference type="ARBA" id="ARBA00022630"/>
    </source>
</evidence>
<evidence type="ECO:0000313" key="19">
    <source>
        <dbReference type="Proteomes" id="UP000789739"/>
    </source>
</evidence>
<dbReference type="NCBIfam" id="TIGR00558">
    <property type="entry name" value="pdxH"/>
    <property type="match status" value="1"/>
</dbReference>
<keyword evidence="19" id="KW-1185">Reference proteome</keyword>
<feature type="domain" description="Pyridoxamine 5'-phosphate oxidase N-terminal" evidence="16">
    <location>
        <begin position="34"/>
        <end position="150"/>
    </location>
</feature>
<name>A0A9N9BHM3_9GLOM</name>
<comment type="caution">
    <text evidence="18">The sequence shown here is derived from an EMBL/GenBank/DDBJ whole genome shotgun (WGS) entry which is preliminary data.</text>
</comment>
<dbReference type="Pfam" id="PF01243">
    <property type="entry name" value="PNPOx_N"/>
    <property type="match status" value="1"/>
</dbReference>
<comment type="catalytic activity">
    <reaction evidence="13">
        <text>pyridoxine 5'-phosphate + O2 = pyridoxal 5'-phosphate + H2O2</text>
        <dbReference type="Rhea" id="RHEA:15149"/>
        <dbReference type="ChEBI" id="CHEBI:15379"/>
        <dbReference type="ChEBI" id="CHEBI:16240"/>
        <dbReference type="ChEBI" id="CHEBI:58589"/>
        <dbReference type="ChEBI" id="CHEBI:597326"/>
        <dbReference type="EC" id="1.4.3.5"/>
    </reaction>
    <physiologicalReaction direction="left-to-right" evidence="13">
        <dbReference type="Rhea" id="RHEA:15150"/>
    </physiologicalReaction>
</comment>
<dbReference type="NCBIfam" id="NF004231">
    <property type="entry name" value="PRK05679.1"/>
    <property type="match status" value="1"/>
</dbReference>
<protein>
    <recommendedName>
        <fullName evidence="14">Pyridoxine-5'-phosphate oxidase</fullName>
        <ecNumber evidence="7">1.4.3.5</ecNumber>
    </recommendedName>
    <alternativeName>
        <fullName evidence="15">Pyridoxamine-phosphate oxidase</fullName>
    </alternativeName>
</protein>
<keyword evidence="8" id="KW-0285">Flavoprotein</keyword>
<comment type="pathway">
    <text evidence="3">Cofactor metabolism; pyridoxal 5'-phosphate salvage; pyridoxal 5'-phosphate from pyridoxamine 5'-phosphate: step 1/1.</text>
</comment>
<keyword evidence="11" id="KW-0664">Pyridoxine biosynthesis</keyword>
<keyword evidence="9" id="KW-0288">FMN</keyword>
<dbReference type="HAMAP" id="MF_01629">
    <property type="entry name" value="PdxH"/>
    <property type="match status" value="1"/>
</dbReference>
<evidence type="ECO:0000256" key="12">
    <source>
        <dbReference type="ARBA" id="ARBA00050530"/>
    </source>
</evidence>
<dbReference type="InterPro" id="IPR012349">
    <property type="entry name" value="Split_barrel_FMN-bd"/>
</dbReference>
<evidence type="ECO:0000256" key="2">
    <source>
        <dbReference type="ARBA" id="ARBA00003691"/>
    </source>
</evidence>
<evidence type="ECO:0000256" key="3">
    <source>
        <dbReference type="ARBA" id="ARBA00004738"/>
    </source>
</evidence>
<comment type="catalytic activity">
    <reaction evidence="12">
        <text>pyridoxamine 5'-phosphate + O2 + H2O = pyridoxal 5'-phosphate + H2O2 + NH4(+)</text>
        <dbReference type="Rhea" id="RHEA:15817"/>
        <dbReference type="ChEBI" id="CHEBI:15377"/>
        <dbReference type="ChEBI" id="CHEBI:15379"/>
        <dbReference type="ChEBI" id="CHEBI:16240"/>
        <dbReference type="ChEBI" id="CHEBI:28938"/>
        <dbReference type="ChEBI" id="CHEBI:58451"/>
        <dbReference type="ChEBI" id="CHEBI:597326"/>
        <dbReference type="EC" id="1.4.3.5"/>
    </reaction>
    <physiologicalReaction direction="left-to-right" evidence="12">
        <dbReference type="Rhea" id="RHEA:15818"/>
    </physiologicalReaction>
</comment>
<dbReference type="PANTHER" id="PTHR10851">
    <property type="entry name" value="PYRIDOXINE-5-PHOSPHATE OXIDASE"/>
    <property type="match status" value="1"/>
</dbReference>
<proteinExistence type="inferred from homology"/>
<accession>A0A9N9BHM3</accession>
<dbReference type="Proteomes" id="UP000789739">
    <property type="component" value="Unassembled WGS sequence"/>
</dbReference>
<evidence type="ECO:0000256" key="10">
    <source>
        <dbReference type="ARBA" id="ARBA00023002"/>
    </source>
</evidence>
<evidence type="ECO:0000256" key="11">
    <source>
        <dbReference type="ARBA" id="ARBA00023096"/>
    </source>
</evidence>
<organism evidence="18 19">
    <name type="scientific">Paraglomus brasilianum</name>
    <dbReference type="NCBI Taxonomy" id="144538"/>
    <lineage>
        <taxon>Eukaryota</taxon>
        <taxon>Fungi</taxon>
        <taxon>Fungi incertae sedis</taxon>
        <taxon>Mucoromycota</taxon>
        <taxon>Glomeromycotina</taxon>
        <taxon>Glomeromycetes</taxon>
        <taxon>Paraglomerales</taxon>
        <taxon>Paraglomeraceae</taxon>
        <taxon>Paraglomus</taxon>
    </lineage>
</organism>
<evidence type="ECO:0000259" key="17">
    <source>
        <dbReference type="Pfam" id="PF10590"/>
    </source>
</evidence>
<evidence type="ECO:0000256" key="15">
    <source>
        <dbReference type="ARBA" id="ARBA00077914"/>
    </source>
</evidence>
<gene>
    <name evidence="18" type="ORF">PBRASI_LOCUS5853</name>
</gene>
<comment type="subunit">
    <text evidence="6">Homodimer.</text>
</comment>
<dbReference type="GO" id="GO:0008615">
    <property type="term" value="P:pyridoxine biosynthetic process"/>
    <property type="evidence" value="ECO:0007669"/>
    <property type="project" value="UniProtKB-KW"/>
</dbReference>
<evidence type="ECO:0000256" key="1">
    <source>
        <dbReference type="ARBA" id="ARBA00001917"/>
    </source>
</evidence>
<evidence type="ECO:0000256" key="4">
    <source>
        <dbReference type="ARBA" id="ARBA00005037"/>
    </source>
</evidence>
<dbReference type="SUPFAM" id="SSF50475">
    <property type="entry name" value="FMN-binding split barrel"/>
    <property type="match status" value="1"/>
</dbReference>
<feature type="domain" description="Pyridoxine 5'-phosphate oxidase dimerisation C-terminal" evidence="17">
    <location>
        <begin position="164"/>
        <end position="202"/>
    </location>
</feature>
<dbReference type="Pfam" id="PF10590">
    <property type="entry name" value="PNP_phzG_C"/>
    <property type="match status" value="1"/>
</dbReference>
<evidence type="ECO:0000256" key="7">
    <source>
        <dbReference type="ARBA" id="ARBA00012801"/>
    </source>
</evidence>
<sequence length="336" mass="37908">MSSPHQTVLSEQANPNPVEFFQSWFKEAQGVYHENANAMILATATTDGIPSARVVVLRHYDEQGFVFYTNYDSRKGRELESNPRAAITFYWGSLGRQVRICGTVERVSKEDSEAYFKSRPLQSKLSTWASPQSQVIPSLSSLHEHVESLKLTYPDGNVPPPPFWGGYRVIPNEMEFWSSQENRLHDRIVYKRDSEKNTWVIVSFFDLLFNSGSIDAFWSITDATASELAKAPKINEEGQLTNSSQNVLPSPEMIIHPLDGVRGSAVSVVVTLEPSPLASGNGKDTVNIRTHPNKSLPGHFYRFEPSMHEYSKSPQQTVKLRGRFRKSLPNRLGTKF</sequence>
<dbReference type="AlphaFoldDB" id="A0A9N9BHM3"/>
<comment type="similarity">
    <text evidence="5">Belongs to the pyridoxamine 5'-phosphate oxidase family.</text>
</comment>
<comment type="function">
    <text evidence="2">Catalyzes the oxidation of either pyridoxine 5'-phosphate (PNP) or pyridoxamine 5'-phosphate (PMP) into pyridoxal 5'-phosphate (PLP).</text>
</comment>
<dbReference type="InterPro" id="IPR019576">
    <property type="entry name" value="Pyridoxamine_oxidase_dimer_C"/>
</dbReference>
<dbReference type="Gene3D" id="2.30.110.10">
    <property type="entry name" value="Electron Transport, Fmn-binding Protein, Chain A"/>
    <property type="match status" value="1"/>
</dbReference>
<dbReference type="GO" id="GO:0010181">
    <property type="term" value="F:FMN binding"/>
    <property type="evidence" value="ECO:0007669"/>
    <property type="project" value="InterPro"/>
</dbReference>
<evidence type="ECO:0000259" key="16">
    <source>
        <dbReference type="Pfam" id="PF01243"/>
    </source>
</evidence>
<evidence type="ECO:0000313" key="18">
    <source>
        <dbReference type="EMBL" id="CAG8566141.1"/>
    </source>
</evidence>
<dbReference type="PANTHER" id="PTHR10851:SF0">
    <property type="entry name" value="PYRIDOXINE-5'-PHOSPHATE OXIDASE"/>
    <property type="match status" value="1"/>
</dbReference>
<reference evidence="18" key="1">
    <citation type="submission" date="2021-06" db="EMBL/GenBank/DDBJ databases">
        <authorList>
            <person name="Kallberg Y."/>
            <person name="Tangrot J."/>
            <person name="Rosling A."/>
        </authorList>
    </citation>
    <scope>NUCLEOTIDE SEQUENCE</scope>
    <source>
        <strain evidence="18">BR232B</strain>
    </source>
</reference>
<dbReference type="GO" id="GO:0004733">
    <property type="term" value="F:pyridoxamine phosphate oxidase activity"/>
    <property type="evidence" value="ECO:0007669"/>
    <property type="project" value="UniProtKB-EC"/>
</dbReference>
<dbReference type="InterPro" id="IPR011576">
    <property type="entry name" value="Pyridox_Oxase_N"/>
</dbReference>
<keyword evidence="10" id="KW-0560">Oxidoreductase</keyword>
<evidence type="ECO:0000256" key="9">
    <source>
        <dbReference type="ARBA" id="ARBA00022643"/>
    </source>
</evidence>
<dbReference type="OrthoDB" id="303614at2759"/>
<dbReference type="EMBL" id="CAJVPI010000721">
    <property type="protein sequence ID" value="CAG8566141.1"/>
    <property type="molecule type" value="Genomic_DNA"/>
</dbReference>